<reference evidence="6 7" key="1">
    <citation type="submission" date="2024-09" db="EMBL/GenBank/DDBJ databases">
        <authorList>
            <person name="Sun Q."/>
            <person name="Mori K."/>
        </authorList>
    </citation>
    <scope>NUCLEOTIDE SEQUENCE [LARGE SCALE GENOMIC DNA]</scope>
    <source>
        <strain evidence="6 7">ATCC 51285</strain>
    </source>
</reference>
<dbReference type="Proteomes" id="UP001589628">
    <property type="component" value="Unassembled WGS sequence"/>
</dbReference>
<evidence type="ECO:0000313" key="6">
    <source>
        <dbReference type="EMBL" id="MFB9887748.1"/>
    </source>
</evidence>
<evidence type="ECO:0000256" key="1">
    <source>
        <dbReference type="ARBA" id="ARBA00007074"/>
    </source>
</evidence>
<dbReference type="Gene3D" id="3.90.1720.10">
    <property type="entry name" value="endopeptidase domain like (from Nostoc punctiforme)"/>
    <property type="match status" value="1"/>
</dbReference>
<sequence length="211" mass="23766">MMIERVSKQVKRWVPLSLVLSVSLGLVGCGGQQAKPQQQPALRYFSGSLVQEPLSEQEQLQVLAKVQSQVDKPYVWGGQSERQGFDCSGILVWSFQQLGLQGFKYRNGYEKDVTADALYLYNTHPLTEFVQLRKGDWIFLDPKGKGYQTHVAVFSHVDNEGQVWVWDASSNAGKISLRPVTGFWNKRPVFGRPMKLIPSERAARTALLASH</sequence>
<keyword evidence="3" id="KW-0378">Hydrolase</keyword>
<accession>A0ABV5ZEN6</accession>
<dbReference type="EMBL" id="JBHLZN010000006">
    <property type="protein sequence ID" value="MFB9887748.1"/>
    <property type="molecule type" value="Genomic_DNA"/>
</dbReference>
<gene>
    <name evidence="6" type="ORF">ACFFLH_15130</name>
</gene>
<dbReference type="PROSITE" id="PS51257">
    <property type="entry name" value="PROKAR_LIPOPROTEIN"/>
    <property type="match status" value="1"/>
</dbReference>
<evidence type="ECO:0000256" key="4">
    <source>
        <dbReference type="ARBA" id="ARBA00022807"/>
    </source>
</evidence>
<evidence type="ECO:0000256" key="2">
    <source>
        <dbReference type="ARBA" id="ARBA00022670"/>
    </source>
</evidence>
<dbReference type="Pfam" id="PF00877">
    <property type="entry name" value="NLPC_P60"/>
    <property type="match status" value="1"/>
</dbReference>
<comment type="caution">
    <text evidence="6">The sequence shown here is derived from an EMBL/GenBank/DDBJ whole genome shotgun (WGS) entry which is preliminary data.</text>
</comment>
<evidence type="ECO:0000259" key="5">
    <source>
        <dbReference type="PROSITE" id="PS51935"/>
    </source>
</evidence>
<keyword evidence="2" id="KW-0645">Protease</keyword>
<keyword evidence="4" id="KW-0788">Thiol protease</keyword>
<dbReference type="PANTHER" id="PTHR47053">
    <property type="entry name" value="MUREIN DD-ENDOPEPTIDASE MEPH-RELATED"/>
    <property type="match status" value="1"/>
</dbReference>
<dbReference type="InterPro" id="IPR000064">
    <property type="entry name" value="NLP_P60_dom"/>
</dbReference>
<evidence type="ECO:0000256" key="3">
    <source>
        <dbReference type="ARBA" id="ARBA00022801"/>
    </source>
</evidence>
<dbReference type="SUPFAM" id="SSF54001">
    <property type="entry name" value="Cysteine proteinases"/>
    <property type="match status" value="1"/>
</dbReference>
<name>A0ABV5ZEN6_9GAMM</name>
<dbReference type="InterPro" id="IPR038765">
    <property type="entry name" value="Papain-like_cys_pep_sf"/>
</dbReference>
<keyword evidence="7" id="KW-1185">Reference proteome</keyword>
<dbReference type="InterPro" id="IPR051202">
    <property type="entry name" value="Peptidase_C40"/>
</dbReference>
<evidence type="ECO:0000313" key="7">
    <source>
        <dbReference type="Proteomes" id="UP001589628"/>
    </source>
</evidence>
<feature type="domain" description="NlpC/P60" evidence="5">
    <location>
        <begin position="56"/>
        <end position="195"/>
    </location>
</feature>
<organism evidence="6 7">
    <name type="scientific">Balneatrix alpica</name>
    <dbReference type="NCBI Taxonomy" id="75684"/>
    <lineage>
        <taxon>Bacteria</taxon>
        <taxon>Pseudomonadati</taxon>
        <taxon>Pseudomonadota</taxon>
        <taxon>Gammaproteobacteria</taxon>
        <taxon>Oceanospirillales</taxon>
        <taxon>Balneatrichaceae</taxon>
        <taxon>Balneatrix</taxon>
    </lineage>
</organism>
<dbReference type="PANTHER" id="PTHR47053:SF1">
    <property type="entry name" value="MUREIN DD-ENDOPEPTIDASE MEPH-RELATED"/>
    <property type="match status" value="1"/>
</dbReference>
<comment type="similarity">
    <text evidence="1">Belongs to the peptidase C40 family.</text>
</comment>
<protein>
    <submittedName>
        <fullName evidence="6">NlpC/P60 family protein</fullName>
    </submittedName>
</protein>
<dbReference type="PROSITE" id="PS51935">
    <property type="entry name" value="NLPC_P60"/>
    <property type="match status" value="1"/>
</dbReference>
<dbReference type="RefSeq" id="WP_162157422.1">
    <property type="nucleotide sequence ID" value="NZ_JBHLZN010000006.1"/>
</dbReference>
<proteinExistence type="inferred from homology"/>